<dbReference type="GeneID" id="54630138"/>
<reference evidence="1" key="1">
    <citation type="journal article" date="2017" name="Nat. Genet.">
        <title>Contrasting evolutionary genome dynamics between domesticated and wild yeasts.</title>
        <authorList>
            <person name="Yue J.X."/>
            <person name="Li J."/>
            <person name="Aigrain L."/>
            <person name="Hallin J."/>
            <person name="Persson K."/>
            <person name="Oliver K."/>
            <person name="Bergstrom A."/>
            <person name="Coupland P."/>
            <person name="Warringer J."/>
            <person name="Lagomarsino M.C."/>
            <person name="Fischer G."/>
            <person name="Durbin R."/>
            <person name="Liti G."/>
        </authorList>
    </citation>
    <scope>NUCLEOTIDE SEQUENCE</scope>
    <source>
        <strain evidence="1">CBS432</strain>
    </source>
</reference>
<gene>
    <name evidence="1" type="ORF">SPAR_E01530</name>
</gene>
<dbReference type="AlphaFoldDB" id="A0A8B8UQE5"/>
<proteinExistence type="predicted"/>
<reference evidence="1" key="2">
    <citation type="submission" date="2020-01" db="EMBL/GenBank/DDBJ databases">
        <title>Population-level Yeast Reference Genomes.</title>
        <authorList>
            <person name="Yue J.-X."/>
        </authorList>
    </citation>
    <scope>NUCLEOTIDE SEQUENCE</scope>
    <source>
        <strain evidence="1">CBS432</strain>
    </source>
</reference>
<sequence length="72" mass="7911">MQLLYKFSYGYVKTLNNAAKLLGAAKLLSAAKLLGAAKLLESIASCIRCSRITSVNDLNQFVFQFTAVFFTN</sequence>
<dbReference type="VEuPathDB" id="FungiDB:SPAR_E01530"/>
<reference evidence="1" key="3">
    <citation type="submission" date="2025-07" db="EMBL/GenBank/DDBJ databases">
        <authorList>
            <consortium name="NCBI Genome Project"/>
        </authorList>
    </citation>
    <scope>NUCLEOTIDE SEQUENCE</scope>
    <source>
        <strain evidence="1">CBS432</strain>
    </source>
</reference>
<reference evidence="1" key="4">
    <citation type="submission" date="2025-08" db="UniProtKB">
        <authorList>
            <consortium name="RefSeq"/>
        </authorList>
    </citation>
    <scope>IDENTIFICATION</scope>
    <source>
        <strain evidence="1">CBS432</strain>
    </source>
</reference>
<name>A0A8B8UQE5_SACPA</name>
<protein>
    <submittedName>
        <fullName evidence="1">Uncharacterized protein</fullName>
    </submittedName>
</protein>
<dbReference type="KEGG" id="spao:SPAR_E01530"/>
<dbReference type="RefSeq" id="XP_033765896.1">
    <property type="nucleotide sequence ID" value="XM_033910005.1"/>
</dbReference>
<evidence type="ECO:0000313" key="1">
    <source>
        <dbReference type="RefSeq" id="XP_033765896.1"/>
    </source>
</evidence>
<accession>A0A8B8UQE5</accession>
<organism evidence="1">
    <name type="scientific">Saccharomyces paradoxus</name>
    <name type="common">Yeast</name>
    <name type="synonym">Saccharomyces douglasii</name>
    <dbReference type="NCBI Taxonomy" id="27291"/>
    <lineage>
        <taxon>Eukaryota</taxon>
        <taxon>Fungi</taxon>
        <taxon>Dikarya</taxon>
        <taxon>Ascomycota</taxon>
        <taxon>Saccharomycotina</taxon>
        <taxon>Saccharomycetes</taxon>
        <taxon>Saccharomycetales</taxon>
        <taxon>Saccharomycetaceae</taxon>
        <taxon>Saccharomyces</taxon>
    </lineage>
</organism>